<dbReference type="STRING" id="582667.SAMN05192568_10932"/>
<organism evidence="1 2">
    <name type="scientific">Methylobacterium pseudosasicola</name>
    <dbReference type="NCBI Taxonomy" id="582667"/>
    <lineage>
        <taxon>Bacteria</taxon>
        <taxon>Pseudomonadati</taxon>
        <taxon>Pseudomonadota</taxon>
        <taxon>Alphaproteobacteria</taxon>
        <taxon>Hyphomicrobiales</taxon>
        <taxon>Methylobacteriaceae</taxon>
        <taxon>Methylobacterium</taxon>
    </lineage>
</organism>
<protein>
    <submittedName>
        <fullName evidence="1">Uncharacterized protein</fullName>
    </submittedName>
</protein>
<proteinExistence type="predicted"/>
<dbReference type="EMBL" id="FOTK01000093">
    <property type="protein sequence ID" value="SFM98612.1"/>
    <property type="molecule type" value="Genomic_DNA"/>
</dbReference>
<keyword evidence="2" id="KW-1185">Reference proteome</keyword>
<dbReference type="AlphaFoldDB" id="A0A1I4VBN3"/>
<gene>
    <name evidence="1" type="ORF">SAMN05192568_10932</name>
</gene>
<evidence type="ECO:0000313" key="1">
    <source>
        <dbReference type="EMBL" id="SFM98612.1"/>
    </source>
</evidence>
<name>A0A1I4VBN3_9HYPH</name>
<reference evidence="2" key="1">
    <citation type="submission" date="2016-10" db="EMBL/GenBank/DDBJ databases">
        <authorList>
            <person name="Varghese N."/>
            <person name="Submissions S."/>
        </authorList>
    </citation>
    <scope>NUCLEOTIDE SEQUENCE [LARGE SCALE GENOMIC DNA]</scope>
    <source>
        <strain evidence="2">BL36</strain>
    </source>
</reference>
<evidence type="ECO:0000313" key="2">
    <source>
        <dbReference type="Proteomes" id="UP000199048"/>
    </source>
</evidence>
<sequence length="31" mass="3407">MLAIHPQARTTPVVRAQIAHSHDISGMLAKR</sequence>
<accession>A0A1I4VBN3</accession>
<dbReference type="Proteomes" id="UP000199048">
    <property type="component" value="Unassembled WGS sequence"/>
</dbReference>